<dbReference type="GO" id="GO:1990756">
    <property type="term" value="F:ubiquitin-like ligase-substrate adaptor activity"/>
    <property type="evidence" value="ECO:0007669"/>
    <property type="project" value="TreeGrafter"/>
</dbReference>
<dbReference type="Proteomes" id="UP000092600">
    <property type="component" value="Unassembled WGS sequence"/>
</dbReference>
<comment type="caution">
    <text evidence="1">The sequence shown here is derived from an EMBL/GenBank/DDBJ whole genome shotgun (WGS) entry which is preliminary data.</text>
</comment>
<dbReference type="GO" id="GO:0000045">
    <property type="term" value="P:autophagosome assembly"/>
    <property type="evidence" value="ECO:0007669"/>
    <property type="project" value="TreeGrafter"/>
</dbReference>
<evidence type="ECO:0000313" key="1">
    <source>
        <dbReference type="EMBL" id="OAY71136.1"/>
    </source>
</evidence>
<accession>A0A199V2K9</accession>
<dbReference type="PANTHER" id="PTHR22874:SF1">
    <property type="entry name" value="ACTIVATING MOLECULE IN BECN1-REGULATED AUTOPHAGY PROTEIN 1"/>
    <property type="match status" value="1"/>
</dbReference>
<gene>
    <name evidence="1" type="ORF">ACMD2_24709</name>
</gene>
<proteinExistence type="predicted"/>
<dbReference type="InterPro" id="IPR052596">
    <property type="entry name" value="AMBRA1_autophagy"/>
</dbReference>
<organism evidence="1 2">
    <name type="scientific">Ananas comosus</name>
    <name type="common">Pineapple</name>
    <name type="synonym">Ananas ananas</name>
    <dbReference type="NCBI Taxonomy" id="4615"/>
    <lineage>
        <taxon>Eukaryota</taxon>
        <taxon>Viridiplantae</taxon>
        <taxon>Streptophyta</taxon>
        <taxon>Embryophyta</taxon>
        <taxon>Tracheophyta</taxon>
        <taxon>Spermatophyta</taxon>
        <taxon>Magnoliopsida</taxon>
        <taxon>Liliopsida</taxon>
        <taxon>Poales</taxon>
        <taxon>Bromeliaceae</taxon>
        <taxon>Bromelioideae</taxon>
        <taxon>Ananas</taxon>
    </lineage>
</organism>
<dbReference type="AlphaFoldDB" id="A0A199V2K9"/>
<dbReference type="GO" id="GO:0080008">
    <property type="term" value="C:Cul4-RING E3 ubiquitin ligase complex"/>
    <property type="evidence" value="ECO:0007669"/>
    <property type="project" value="TreeGrafter"/>
</dbReference>
<reference evidence="1 2" key="1">
    <citation type="journal article" date="2016" name="DNA Res.">
        <title>The draft genome of MD-2 pineapple using hybrid error correction of long reads.</title>
        <authorList>
            <person name="Redwan R.M."/>
            <person name="Saidin A."/>
            <person name="Kumar S.V."/>
        </authorList>
    </citation>
    <scope>NUCLEOTIDE SEQUENCE [LARGE SCALE GENOMIC DNA]</scope>
    <source>
        <strain evidence="2">cv. MD2</strain>
        <tissue evidence="1">Leaf</tissue>
    </source>
</reference>
<name>A0A199V2K9_ANACO</name>
<dbReference type="STRING" id="4615.A0A199V2K9"/>
<dbReference type="GO" id="GO:0000423">
    <property type="term" value="P:mitophagy"/>
    <property type="evidence" value="ECO:0007669"/>
    <property type="project" value="TreeGrafter"/>
</dbReference>
<dbReference type="PANTHER" id="PTHR22874">
    <property type="entry name" value="ACTIVATING MOLECULE IN BECN1-REGULATED AUTOPHAGY PROTEIN 1"/>
    <property type="match status" value="1"/>
</dbReference>
<sequence>MRKHKGLPLFTAVGNSITSGQPEQIILVLSVLNLIPTSLLQQELLKFLTEMGAHFSPCGRYLVACVACLLPHTESDPGTRSSMQLDAAWAATSPTRHPFSTHQVIYELRIYSLEEETFGNVLASRAIRAAHCLTSIQFSSTSEHILLAYGRRHESLLRSIVIDREMTIPIYTILEVYRVSDMELVGVLPSAEDEEGKLRILQYDGPQDGSPTTANSSVEENMLVVFVSGLSQIEESFREGSSTIDQVLISSFVTLENFYI</sequence>
<protein>
    <submittedName>
        <fullName evidence="1">Uncharacterized protein</fullName>
    </submittedName>
</protein>
<evidence type="ECO:0000313" key="2">
    <source>
        <dbReference type="Proteomes" id="UP000092600"/>
    </source>
</evidence>
<dbReference type="EMBL" id="LSRQ01003606">
    <property type="protein sequence ID" value="OAY71136.1"/>
    <property type="molecule type" value="Genomic_DNA"/>
</dbReference>